<keyword evidence="3 7" id="KW-0812">Transmembrane</keyword>
<dbReference type="RefSeq" id="WP_109093085.1">
    <property type="nucleotide sequence ID" value="NZ_CAMELQ010000014.1"/>
</dbReference>
<evidence type="ECO:0000256" key="3">
    <source>
        <dbReference type="ARBA" id="ARBA00022692"/>
    </source>
</evidence>
<sequence>METESAVAKAKTFAERVQDLRIVRSLSRYGAARGGLLSGGIAYSALFSIAAGLTIAWTVFMSVLGNNQELKDQVLDSIDSALPGIIDTGDGSGGIIDPDALVLDSAVNLASIIAAVVLLWTAMSTMGAFANSIRAMFGIRKVKENPVLLNLRNLGGFVVLAVGIASSSVISTGAGSLNSTVLDWIGIEGAASRFLIRVGTLLISVAVDALILAFLVRIMSGVRVPRRDLWVGSAIGGVAMSVIRLLGTSAVGSVADNALLASVAAIATLLLWLNLCARVVLMASAFMANPPRPEKIESPEELHFKETPNYITLTEPQTLNWNFNPVTGDMMVQPVEHTEPNDHGVSVSKIDYSDRTSEGE</sequence>
<feature type="transmembrane region" description="Helical" evidence="7">
    <location>
        <begin position="259"/>
        <end position="281"/>
    </location>
</feature>
<dbReference type="EMBL" id="QETB01000001">
    <property type="protein sequence ID" value="PWF27590.1"/>
    <property type="molecule type" value="Genomic_DNA"/>
</dbReference>
<evidence type="ECO:0000313" key="8">
    <source>
        <dbReference type="EMBL" id="PWF27590.1"/>
    </source>
</evidence>
<feature type="transmembrane region" description="Helical" evidence="7">
    <location>
        <begin position="228"/>
        <end position="247"/>
    </location>
</feature>
<feature type="transmembrane region" description="Helical" evidence="7">
    <location>
        <begin position="194"/>
        <end position="216"/>
    </location>
</feature>
<proteinExistence type="predicted"/>
<keyword evidence="5 7" id="KW-0472">Membrane</keyword>
<dbReference type="PANTHER" id="PTHR30213">
    <property type="entry name" value="INNER MEMBRANE PROTEIN YHJD"/>
    <property type="match status" value="1"/>
</dbReference>
<evidence type="ECO:0000256" key="7">
    <source>
        <dbReference type="SAM" id="Phobius"/>
    </source>
</evidence>
<feature type="region of interest" description="Disordered" evidence="6">
    <location>
        <begin position="336"/>
        <end position="360"/>
    </location>
</feature>
<keyword evidence="2" id="KW-1003">Cell membrane</keyword>
<evidence type="ECO:0000256" key="4">
    <source>
        <dbReference type="ARBA" id="ARBA00022989"/>
    </source>
</evidence>
<keyword evidence="9" id="KW-1185">Reference proteome</keyword>
<reference evidence="9" key="1">
    <citation type="submission" date="2018-05" db="EMBL/GenBank/DDBJ databases">
        <authorList>
            <person name="Li Y."/>
        </authorList>
    </citation>
    <scope>NUCLEOTIDE SEQUENCE [LARGE SCALE GENOMIC DNA]</scope>
    <source>
        <strain evidence="9">sk1b4</strain>
    </source>
</reference>
<dbReference type="AlphaFoldDB" id="A0A2V1KBB2"/>
<dbReference type="GO" id="GO:0005886">
    <property type="term" value="C:plasma membrane"/>
    <property type="evidence" value="ECO:0007669"/>
    <property type="project" value="UniProtKB-SubCell"/>
</dbReference>
<evidence type="ECO:0000256" key="5">
    <source>
        <dbReference type="ARBA" id="ARBA00023136"/>
    </source>
</evidence>
<evidence type="ECO:0000256" key="2">
    <source>
        <dbReference type="ARBA" id="ARBA00022475"/>
    </source>
</evidence>
<dbReference type="Pfam" id="PF03631">
    <property type="entry name" value="Virul_fac_BrkB"/>
    <property type="match status" value="1"/>
</dbReference>
<dbReference type="Proteomes" id="UP000245283">
    <property type="component" value="Unassembled WGS sequence"/>
</dbReference>
<feature type="compositionally biased region" description="Basic and acidic residues" evidence="6">
    <location>
        <begin position="351"/>
        <end position="360"/>
    </location>
</feature>
<dbReference type="PANTHER" id="PTHR30213:SF1">
    <property type="entry name" value="INNER MEMBRANE PROTEIN YHJD"/>
    <property type="match status" value="1"/>
</dbReference>
<organism evidence="8 9">
    <name type="scientific">Ancrocorticia populi</name>
    <dbReference type="NCBI Taxonomy" id="2175228"/>
    <lineage>
        <taxon>Bacteria</taxon>
        <taxon>Bacillati</taxon>
        <taxon>Actinomycetota</taxon>
        <taxon>Actinomycetes</taxon>
        <taxon>Actinomycetales</taxon>
        <taxon>Actinomycetaceae</taxon>
        <taxon>Ancrocorticia</taxon>
    </lineage>
</organism>
<keyword evidence="4 7" id="KW-1133">Transmembrane helix</keyword>
<evidence type="ECO:0000313" key="9">
    <source>
        <dbReference type="Proteomes" id="UP000245283"/>
    </source>
</evidence>
<feature type="transmembrane region" description="Helical" evidence="7">
    <location>
        <begin position="154"/>
        <end position="174"/>
    </location>
</feature>
<accession>A0A2V1KBB2</accession>
<dbReference type="OrthoDB" id="5143175at2"/>
<gene>
    <name evidence="8" type="ORF">DD236_04215</name>
</gene>
<comment type="subcellular location">
    <subcellularLocation>
        <location evidence="1">Cell membrane</location>
        <topology evidence="1">Multi-pass membrane protein</topology>
    </subcellularLocation>
</comment>
<comment type="caution">
    <text evidence="8">The sequence shown here is derived from an EMBL/GenBank/DDBJ whole genome shotgun (WGS) entry which is preliminary data.</text>
</comment>
<feature type="transmembrane region" description="Helical" evidence="7">
    <location>
        <begin position="109"/>
        <end position="133"/>
    </location>
</feature>
<name>A0A2V1KBB2_9ACTO</name>
<protein>
    <submittedName>
        <fullName evidence="8">YihY/virulence factor BrkB family protein</fullName>
    </submittedName>
</protein>
<evidence type="ECO:0000256" key="6">
    <source>
        <dbReference type="SAM" id="MobiDB-lite"/>
    </source>
</evidence>
<evidence type="ECO:0000256" key="1">
    <source>
        <dbReference type="ARBA" id="ARBA00004651"/>
    </source>
</evidence>
<dbReference type="InterPro" id="IPR017039">
    <property type="entry name" value="Virul_fac_BrkB"/>
</dbReference>
<feature type="transmembrane region" description="Helical" evidence="7">
    <location>
        <begin position="34"/>
        <end position="60"/>
    </location>
</feature>